<reference evidence="1" key="1">
    <citation type="submission" date="2020-05" db="EMBL/GenBank/DDBJ databases">
        <authorList>
            <person name="Chiriac C."/>
            <person name="Salcher M."/>
            <person name="Ghai R."/>
            <person name="Kavagutti S V."/>
        </authorList>
    </citation>
    <scope>NUCLEOTIDE SEQUENCE</scope>
</reference>
<organism evidence="1">
    <name type="scientific">freshwater metagenome</name>
    <dbReference type="NCBI Taxonomy" id="449393"/>
    <lineage>
        <taxon>unclassified sequences</taxon>
        <taxon>metagenomes</taxon>
        <taxon>ecological metagenomes</taxon>
    </lineage>
</organism>
<accession>A0A6J6X2S5</accession>
<gene>
    <name evidence="1" type="ORF">UFOPK2958_01065</name>
</gene>
<evidence type="ECO:0000313" key="1">
    <source>
        <dbReference type="EMBL" id="CAB4789536.1"/>
    </source>
</evidence>
<dbReference type="AlphaFoldDB" id="A0A6J6X2S5"/>
<sequence>MLLNEVNGSVQRLEHAQSEQVKLHEPSGGAVILVPLQYRSTRSPTPLHGTDLADGAIADHHAGRVDTEVTRPIEKFCCHLFNVRPITRSFFGCHLVNGGVAKGPRHVTLGRAWSIGNDIGHLRGVVTAVAAIDVLNHFFSSTRLDINVNIWRPVSGCREEAFEKEVEPHRVGVGNAECKTGGRVSGRATALAVDVLPAAELRDVPHNQEVAGKAQLLDNGEFMINLTPGPDDALGRSGSVPPRRPFTDELFEVTLLIVAGGRWKVWQLRCNQSKIKGQLFGNLTGPIDHTGPTSEAAALFIITAQTGHRRRRQPALHLAK</sequence>
<dbReference type="AntiFam" id="ANF00080">
    <property type="entry name" value="Shadow ORF (opposite dnaE)"/>
</dbReference>
<dbReference type="EMBL" id="CAFAAB010000128">
    <property type="protein sequence ID" value="CAB4789536.1"/>
    <property type="molecule type" value="Genomic_DNA"/>
</dbReference>
<name>A0A6J6X2S5_9ZZZZ</name>
<protein>
    <submittedName>
        <fullName evidence="1">Unannotated protein</fullName>
    </submittedName>
</protein>
<proteinExistence type="predicted"/>